<protein>
    <recommendedName>
        <fullName evidence="4">Lipocalin-like domain-containing protein</fullName>
    </recommendedName>
</protein>
<feature type="chain" id="PRO_5021257754" description="Lipocalin-like domain-containing protein" evidence="1">
    <location>
        <begin position="20"/>
        <end position="137"/>
    </location>
</feature>
<organism evidence="2 3">
    <name type="scientific">Xylaria hypoxylon</name>
    <dbReference type="NCBI Taxonomy" id="37992"/>
    <lineage>
        <taxon>Eukaryota</taxon>
        <taxon>Fungi</taxon>
        <taxon>Dikarya</taxon>
        <taxon>Ascomycota</taxon>
        <taxon>Pezizomycotina</taxon>
        <taxon>Sordariomycetes</taxon>
        <taxon>Xylariomycetidae</taxon>
        <taxon>Xylariales</taxon>
        <taxon>Xylariaceae</taxon>
        <taxon>Xylaria</taxon>
    </lineage>
</organism>
<accession>A0A4Z0YHX3</accession>
<feature type="signal peptide" evidence="1">
    <location>
        <begin position="1"/>
        <end position="19"/>
    </location>
</feature>
<keyword evidence="3" id="KW-1185">Reference proteome</keyword>
<reference evidence="2 3" key="1">
    <citation type="submission" date="2019-03" db="EMBL/GenBank/DDBJ databases">
        <title>Draft genome sequence of Xylaria hypoxylon DSM 108379, a ubiquitous saprotrophic-parasitic fungi on hardwood.</title>
        <authorList>
            <person name="Buettner E."/>
            <person name="Leonhardt S."/>
            <person name="Gebauer A.M."/>
            <person name="Liers C."/>
            <person name="Hofrichter M."/>
            <person name="Kellner H."/>
        </authorList>
    </citation>
    <scope>NUCLEOTIDE SEQUENCE [LARGE SCALE GENOMIC DNA]</scope>
    <source>
        <strain evidence="2 3">DSM 108379</strain>
    </source>
</reference>
<comment type="caution">
    <text evidence="2">The sequence shown here is derived from an EMBL/GenBank/DDBJ whole genome shotgun (WGS) entry which is preliminary data.</text>
</comment>
<keyword evidence="1" id="KW-0732">Signal</keyword>
<evidence type="ECO:0000313" key="2">
    <source>
        <dbReference type="EMBL" id="TGJ78343.1"/>
    </source>
</evidence>
<dbReference type="EMBL" id="SKBN01000407">
    <property type="protein sequence ID" value="TGJ78343.1"/>
    <property type="molecule type" value="Genomic_DNA"/>
</dbReference>
<evidence type="ECO:0000256" key="1">
    <source>
        <dbReference type="SAM" id="SignalP"/>
    </source>
</evidence>
<evidence type="ECO:0008006" key="4">
    <source>
        <dbReference type="Google" id="ProtNLM"/>
    </source>
</evidence>
<proteinExistence type="predicted"/>
<evidence type="ECO:0000313" key="3">
    <source>
        <dbReference type="Proteomes" id="UP000297716"/>
    </source>
</evidence>
<dbReference type="OrthoDB" id="4731475at2759"/>
<sequence>MRFAHSALALCAIGASASALPASTELEVRQENAGTWYLISFSGNCGSFGCNYDYAVFGAPDAVPGAPALGLRCNTWGTCTSTFPGSDASGHIVINQGPLTISQTFTSGGKTYTASAVVNWNGNSQTAFTIPVTLTSS</sequence>
<name>A0A4Z0YHX3_9PEZI</name>
<dbReference type="Proteomes" id="UP000297716">
    <property type="component" value="Unassembled WGS sequence"/>
</dbReference>
<gene>
    <name evidence="2" type="ORF">E0Z10_g10426</name>
</gene>
<dbReference type="AlphaFoldDB" id="A0A4Z0YHX3"/>